<dbReference type="Pfam" id="PF02785">
    <property type="entry name" value="Biotin_carb_C"/>
    <property type="match status" value="1"/>
</dbReference>
<evidence type="ECO:0000256" key="6">
    <source>
        <dbReference type="ARBA" id="ARBA00023267"/>
    </source>
</evidence>
<dbReference type="PANTHER" id="PTHR18866:SF33">
    <property type="entry name" value="METHYLCROTONOYL-COA CARBOXYLASE SUBUNIT ALPHA, MITOCHONDRIAL-RELATED"/>
    <property type="match status" value="1"/>
</dbReference>
<accession>A0A4S2H2I1</accession>
<keyword evidence="3 7" id="KW-0547">Nucleotide-binding</keyword>
<dbReference type="InterPro" id="IPR011761">
    <property type="entry name" value="ATP-grasp"/>
</dbReference>
<dbReference type="InterPro" id="IPR011764">
    <property type="entry name" value="Biotin_carboxylation_dom"/>
</dbReference>
<gene>
    <name evidence="11" type="ORF">E5163_00640</name>
</gene>
<evidence type="ECO:0000256" key="2">
    <source>
        <dbReference type="ARBA" id="ARBA00022598"/>
    </source>
</evidence>
<dbReference type="GO" id="GO:0016874">
    <property type="term" value="F:ligase activity"/>
    <property type="evidence" value="ECO:0007669"/>
    <property type="project" value="UniProtKB-KW"/>
</dbReference>
<keyword evidence="6" id="KW-0092">Biotin</keyword>
<evidence type="ECO:0000256" key="3">
    <source>
        <dbReference type="ARBA" id="ARBA00022741"/>
    </source>
</evidence>
<dbReference type="SUPFAM" id="SSF51230">
    <property type="entry name" value="Single hybrid motif"/>
    <property type="match status" value="1"/>
</dbReference>
<dbReference type="PROSITE" id="PS00867">
    <property type="entry name" value="CPSASE_2"/>
    <property type="match status" value="1"/>
</dbReference>
<dbReference type="SMART" id="SM00878">
    <property type="entry name" value="Biotin_carb_C"/>
    <property type="match status" value="1"/>
</dbReference>
<dbReference type="OrthoDB" id="9763189at2"/>
<dbReference type="Gene3D" id="3.30.700.40">
    <property type="match status" value="1"/>
</dbReference>
<dbReference type="FunFam" id="2.40.50.100:FF:000003">
    <property type="entry name" value="Acetyl-CoA carboxylase biotin carboxyl carrier protein"/>
    <property type="match status" value="1"/>
</dbReference>
<dbReference type="SUPFAM" id="SSF56059">
    <property type="entry name" value="Glutathione synthetase ATP-binding domain-like"/>
    <property type="match status" value="1"/>
</dbReference>
<feature type="domain" description="Biotin carboxylation" evidence="10">
    <location>
        <begin position="1"/>
        <end position="452"/>
    </location>
</feature>
<dbReference type="InterPro" id="IPR050856">
    <property type="entry name" value="Biotin_carboxylase_complex"/>
</dbReference>
<evidence type="ECO:0000256" key="7">
    <source>
        <dbReference type="PROSITE-ProRule" id="PRU00409"/>
    </source>
</evidence>
<dbReference type="FunFam" id="3.40.50.20:FF:000010">
    <property type="entry name" value="Propionyl-CoA carboxylase subunit alpha"/>
    <property type="match status" value="1"/>
</dbReference>
<dbReference type="FunFam" id="3.30.470.20:FF:000028">
    <property type="entry name" value="Methylcrotonoyl-CoA carboxylase subunit alpha, mitochondrial"/>
    <property type="match status" value="1"/>
</dbReference>
<evidence type="ECO:0000259" key="8">
    <source>
        <dbReference type="PROSITE" id="PS50968"/>
    </source>
</evidence>
<dbReference type="InterPro" id="IPR005481">
    <property type="entry name" value="BC-like_N"/>
</dbReference>
<evidence type="ECO:0000256" key="5">
    <source>
        <dbReference type="ARBA" id="ARBA00022946"/>
    </source>
</evidence>
<dbReference type="InterPro" id="IPR011053">
    <property type="entry name" value="Single_hybrid_motif"/>
</dbReference>
<dbReference type="InterPro" id="IPR005479">
    <property type="entry name" value="CPAse_ATP-bd"/>
</dbReference>
<dbReference type="PROSITE" id="PS00188">
    <property type="entry name" value="BIOTIN"/>
    <property type="match status" value="1"/>
</dbReference>
<dbReference type="SUPFAM" id="SSF52440">
    <property type="entry name" value="PreATP-grasp domain"/>
    <property type="match status" value="1"/>
</dbReference>
<dbReference type="InterPro" id="IPR016185">
    <property type="entry name" value="PreATP-grasp_dom_sf"/>
</dbReference>
<keyword evidence="4 7" id="KW-0067">ATP-binding</keyword>
<comment type="caution">
    <text evidence="11">The sequence shown here is derived from an EMBL/GenBank/DDBJ whole genome shotgun (WGS) entry which is preliminary data.</text>
</comment>
<keyword evidence="5" id="KW-0809">Transit peptide</keyword>
<dbReference type="AlphaFoldDB" id="A0A4S2H2I1"/>
<name>A0A4S2H2I1_9PROT</name>
<dbReference type="PROSITE" id="PS50979">
    <property type="entry name" value="BC"/>
    <property type="match status" value="1"/>
</dbReference>
<organism evidence="11 12">
    <name type="scientific">Marinicauda algicola</name>
    <dbReference type="NCBI Taxonomy" id="2029849"/>
    <lineage>
        <taxon>Bacteria</taxon>
        <taxon>Pseudomonadati</taxon>
        <taxon>Pseudomonadota</taxon>
        <taxon>Alphaproteobacteria</taxon>
        <taxon>Maricaulales</taxon>
        <taxon>Maricaulaceae</taxon>
        <taxon>Marinicauda</taxon>
    </lineage>
</organism>
<dbReference type="RefSeq" id="WP_135994182.1">
    <property type="nucleotide sequence ID" value="NZ_CP071057.1"/>
</dbReference>
<dbReference type="Gene3D" id="2.40.50.100">
    <property type="match status" value="1"/>
</dbReference>
<dbReference type="PROSITE" id="PS50968">
    <property type="entry name" value="BIOTINYL_LIPOYL"/>
    <property type="match status" value="1"/>
</dbReference>
<evidence type="ECO:0000256" key="4">
    <source>
        <dbReference type="ARBA" id="ARBA00022840"/>
    </source>
</evidence>
<proteinExistence type="predicted"/>
<dbReference type="SUPFAM" id="SSF51246">
    <property type="entry name" value="Rudiment single hybrid motif"/>
    <property type="match status" value="1"/>
</dbReference>
<evidence type="ECO:0000259" key="10">
    <source>
        <dbReference type="PROSITE" id="PS50979"/>
    </source>
</evidence>
<dbReference type="Pfam" id="PF02786">
    <property type="entry name" value="CPSase_L_D2"/>
    <property type="match status" value="1"/>
</dbReference>
<dbReference type="Pfam" id="PF00289">
    <property type="entry name" value="Biotin_carb_N"/>
    <property type="match status" value="1"/>
</dbReference>
<dbReference type="Pfam" id="PF21139">
    <property type="entry name" value="BT_MCC_alpha"/>
    <property type="match status" value="1"/>
</dbReference>
<reference evidence="11 12" key="1">
    <citation type="journal article" date="2017" name="Int. J. Syst. Evol. Microbiol.">
        <title>Marinicauda algicola sp. nov., isolated from a marine red alga Rhodosorus marinus.</title>
        <authorList>
            <person name="Jeong S.E."/>
            <person name="Jeon S.H."/>
            <person name="Chun B.H."/>
            <person name="Kim D.W."/>
            <person name="Jeon C.O."/>
        </authorList>
    </citation>
    <scope>NUCLEOTIDE SEQUENCE [LARGE SCALE GENOMIC DNA]</scope>
    <source>
        <strain evidence="11 12">JCM 31718</strain>
    </source>
</reference>
<dbReference type="CDD" id="cd06850">
    <property type="entry name" value="biotinyl_domain"/>
    <property type="match status" value="1"/>
</dbReference>
<evidence type="ECO:0000313" key="12">
    <source>
        <dbReference type="Proteomes" id="UP000308054"/>
    </source>
</evidence>
<dbReference type="InterPro" id="IPR001882">
    <property type="entry name" value="Biotin_BS"/>
</dbReference>
<feature type="domain" description="Lipoyl-binding" evidence="8">
    <location>
        <begin position="584"/>
        <end position="661"/>
    </location>
</feature>
<dbReference type="Gene3D" id="3.30.470.20">
    <property type="entry name" value="ATP-grasp fold, B domain"/>
    <property type="match status" value="1"/>
</dbReference>
<sequence length="668" mass="71289">MIKKLLIANRGEIARRVMRTAHRMGIATVAVYSDADAASPHVREANEAVHLGPPPARESYLLADRIIAAAKQTGADAIHPGYGFLSENAAFARKCRENAIVFVGPSPEAIEAMGLKDRAKKLMEEAGVPVTPGYHGENQDPDFLKEKASEIGYPVLIKAVAGGGGKGMRKVDQAGQFLDMLESCKREAASSFGDETVLLEKFIENPRHIEVQVFGDSRGRVVHFFERDCSLQRRHQKVIEEAPAPHMPPNVRAAMCSAAVRAAKAVDYVGAGTIEFIVDGSGPLTEDGFFFMEMNTRLQVEHPVTEEITGYDLVELQLRVASGGSVPSQDEIAIHGHAVEARLYAEDPATGFLPSTGPLERLELPREGDGIRTDSGVEEGGEVAIHYDPMIAKLIAHGDTRGEAIDRLVEAIDEEVRVHPVRTNAGFLRRALDSAGFRAGEVTTHFIDAHLDALAPKAVSPLQYALAAFARLDGGPLAPPANDPWAGRTGFRVNAPAHLAAAFDDEGARVEVRLIPDGTGFIAEIGEESVRLDQVRVSGVREFGYVAALVDSEEVVAEAEALEEGLLVSLRGETVLFRPFNAEAAAEGLDAGAAVKAPMPGKVLSVRVEPGQTVKKGETLCVLEAMKMEQSLAAPRDGVVDSVRVSAGDQVGAGDVLVALAEEGEAAA</sequence>
<dbReference type="FunFam" id="3.30.1490.20:FF:000003">
    <property type="entry name" value="acetyl-CoA carboxylase isoform X1"/>
    <property type="match status" value="1"/>
</dbReference>
<dbReference type="InterPro" id="IPR000089">
    <property type="entry name" value="Biotin_lipoyl"/>
</dbReference>
<feature type="domain" description="ATP-grasp" evidence="9">
    <location>
        <begin position="120"/>
        <end position="322"/>
    </location>
</feature>
<dbReference type="PROSITE" id="PS50975">
    <property type="entry name" value="ATP_GRASP"/>
    <property type="match status" value="1"/>
</dbReference>
<dbReference type="InterPro" id="IPR005482">
    <property type="entry name" value="Biotin_COase_C"/>
</dbReference>
<evidence type="ECO:0000259" key="9">
    <source>
        <dbReference type="PROSITE" id="PS50975"/>
    </source>
</evidence>
<dbReference type="Pfam" id="PF00364">
    <property type="entry name" value="Biotin_lipoyl"/>
    <property type="match status" value="1"/>
</dbReference>
<evidence type="ECO:0000313" key="11">
    <source>
        <dbReference type="EMBL" id="TGY89683.1"/>
    </source>
</evidence>
<dbReference type="EMBL" id="SRXW01000001">
    <property type="protein sequence ID" value="TGY89683.1"/>
    <property type="molecule type" value="Genomic_DNA"/>
</dbReference>
<dbReference type="InterPro" id="IPR048429">
    <property type="entry name" value="MCC_alpha_BT"/>
</dbReference>
<dbReference type="InterPro" id="IPR011054">
    <property type="entry name" value="Rudment_hybrid_motif"/>
</dbReference>
<dbReference type="GO" id="GO:0046872">
    <property type="term" value="F:metal ion binding"/>
    <property type="evidence" value="ECO:0007669"/>
    <property type="project" value="InterPro"/>
</dbReference>
<keyword evidence="12" id="KW-1185">Reference proteome</keyword>
<evidence type="ECO:0000256" key="1">
    <source>
        <dbReference type="ARBA" id="ARBA00001953"/>
    </source>
</evidence>
<dbReference type="GO" id="GO:0005524">
    <property type="term" value="F:ATP binding"/>
    <property type="evidence" value="ECO:0007669"/>
    <property type="project" value="UniProtKB-UniRule"/>
</dbReference>
<comment type="cofactor">
    <cofactor evidence="1">
        <name>biotin</name>
        <dbReference type="ChEBI" id="CHEBI:57586"/>
    </cofactor>
</comment>
<protein>
    <submittedName>
        <fullName evidence="11">Acetyl/propionyl/methylcrotonyl-CoA carboxylase subunit alpha</fullName>
    </submittedName>
</protein>
<keyword evidence="2" id="KW-0436">Ligase</keyword>
<dbReference type="Proteomes" id="UP000308054">
    <property type="component" value="Unassembled WGS sequence"/>
</dbReference>
<dbReference type="PANTHER" id="PTHR18866">
    <property type="entry name" value="CARBOXYLASE:PYRUVATE/ACETYL-COA/PROPIONYL-COA CARBOXYLASE"/>
    <property type="match status" value="1"/>
</dbReference>